<feature type="transmembrane region" description="Helical" evidence="1">
    <location>
        <begin position="332"/>
        <end position="355"/>
    </location>
</feature>
<dbReference type="RefSeq" id="WP_012868564.1">
    <property type="nucleotide sequence ID" value="NC_013521.1"/>
</dbReference>
<sequence length="528" mass="54442">MVAQLVRLRLTLLGNLLKRSAWQIVGFALAALYGASILLVMVGGLFVLSIDDASTAQAVVVAGGSVAVLGWWLLPLVTFGVDSSLDPRKLALLPIHRRDLLLGLAAAGVVGIPGIVTTIASFSSLVVWRSSPLALLVAVGAVVLAVATCVVGSRALTTAVAPLRATRRFREVSGLLGAAVVGLAILFGNRLVDAAADGASSMSEGSLDAVADVLAWTPFGAAWGVPSAVVAGQPLVALGRTVVAVATLVALVALWRWALERTLTGSAAQATSRRLSGLGHFARFSGTPTGAVAARCLTYWRRDPRYLGTLVVLPFFPLGLGIWASLSDQGWWVLLLLAPLTAFSMGWAISADVSYDSTAFWMHVVSGVHGRADRLGRAIAVSVLAVPVMVVYLLGATWYLDRWDTLPAVAGVTAGTYLTGLGVSSVVSARFVYPVPKHGEGAFATPQGSTMSTMAIQTGGALVLSVLCLPHVALGIAAVVTGSAALGWATLVVGVALGTTLLVVGVRTGSRLFEARSAGLMEQVTALA</sequence>
<organism evidence="2 3">
    <name type="scientific">Sanguibacter keddieii (strain ATCC 51767 / DSM 10542 / NCFB 3025 / ST-74)</name>
    <dbReference type="NCBI Taxonomy" id="446469"/>
    <lineage>
        <taxon>Bacteria</taxon>
        <taxon>Bacillati</taxon>
        <taxon>Actinomycetota</taxon>
        <taxon>Actinomycetes</taxon>
        <taxon>Micrococcales</taxon>
        <taxon>Sanguibacteraceae</taxon>
        <taxon>Sanguibacter</taxon>
    </lineage>
</organism>
<evidence type="ECO:0000313" key="3">
    <source>
        <dbReference type="Proteomes" id="UP000000322"/>
    </source>
</evidence>
<accession>D1BFJ3</accession>
<dbReference type="eggNOG" id="ENOG502Z89R">
    <property type="taxonomic scope" value="Bacteria"/>
</dbReference>
<feature type="transmembrane region" description="Helical" evidence="1">
    <location>
        <begin position="235"/>
        <end position="255"/>
    </location>
</feature>
<dbReference type="Proteomes" id="UP000000322">
    <property type="component" value="Chromosome"/>
</dbReference>
<feature type="transmembrane region" description="Helical" evidence="1">
    <location>
        <begin position="485"/>
        <end position="506"/>
    </location>
</feature>
<dbReference type="STRING" id="446469.Sked_36100"/>
<feature type="transmembrane region" description="Helical" evidence="1">
    <location>
        <begin position="406"/>
        <end position="433"/>
    </location>
</feature>
<name>D1BFJ3_SANKS</name>
<proteinExistence type="predicted"/>
<feature type="transmembrane region" description="Helical" evidence="1">
    <location>
        <begin position="100"/>
        <end position="127"/>
    </location>
</feature>
<dbReference type="EMBL" id="CP001819">
    <property type="protein sequence ID" value="ACZ23496.1"/>
    <property type="molecule type" value="Genomic_DNA"/>
</dbReference>
<feature type="transmembrane region" description="Helical" evidence="1">
    <location>
        <begin position="306"/>
        <end position="326"/>
    </location>
</feature>
<dbReference type="KEGG" id="ske:Sked_36100"/>
<keyword evidence="1" id="KW-0472">Membrane</keyword>
<feature type="transmembrane region" description="Helical" evidence="1">
    <location>
        <begin position="454"/>
        <end position="479"/>
    </location>
</feature>
<dbReference type="HOGENOM" id="CLU_025319_1_0_11"/>
<feature type="transmembrane region" description="Helical" evidence="1">
    <location>
        <begin position="172"/>
        <end position="192"/>
    </location>
</feature>
<feature type="transmembrane region" description="Helical" evidence="1">
    <location>
        <begin position="375"/>
        <end position="400"/>
    </location>
</feature>
<evidence type="ECO:0008006" key="4">
    <source>
        <dbReference type="Google" id="ProtNLM"/>
    </source>
</evidence>
<keyword evidence="1" id="KW-0812">Transmembrane</keyword>
<dbReference type="OrthoDB" id="3261041at2"/>
<feature type="transmembrane region" description="Helical" evidence="1">
    <location>
        <begin position="133"/>
        <end position="151"/>
    </location>
</feature>
<protein>
    <recommendedName>
        <fullName evidence="4">ABC-2 type transport system permease protein</fullName>
    </recommendedName>
</protein>
<reference evidence="2 3" key="1">
    <citation type="journal article" date="2009" name="Stand. Genomic Sci.">
        <title>Complete genome sequence of Sanguibacter keddieii type strain (ST-74).</title>
        <authorList>
            <person name="Ivanova N."/>
            <person name="Sikorski J."/>
            <person name="Sims D."/>
            <person name="Brettin T."/>
            <person name="Detter J.C."/>
            <person name="Han C."/>
            <person name="Lapidus A."/>
            <person name="Copeland A."/>
            <person name="Glavina Del Rio T."/>
            <person name="Nolan M."/>
            <person name="Chen F."/>
            <person name="Lucas S."/>
            <person name="Tice H."/>
            <person name="Cheng J.F."/>
            <person name="Bruce D."/>
            <person name="Goodwin L."/>
            <person name="Pitluck S."/>
            <person name="Pati A."/>
            <person name="Mavromatis K."/>
            <person name="Chen A."/>
            <person name="Palaniappan K."/>
            <person name="D'haeseleer P."/>
            <person name="Chain P."/>
            <person name="Bristow J."/>
            <person name="Eisen J.A."/>
            <person name="Markowitz V."/>
            <person name="Hugenholtz P."/>
            <person name="Goker M."/>
            <person name="Pukall R."/>
            <person name="Klenk H.P."/>
            <person name="Kyrpides N.C."/>
        </authorList>
    </citation>
    <scope>NUCLEOTIDE SEQUENCE [LARGE SCALE GENOMIC DNA]</scope>
    <source>
        <strain evidence="3">ATCC 51767 / DSM 10542 / NCFB 3025 / ST-74</strain>
    </source>
</reference>
<dbReference type="AlphaFoldDB" id="D1BFJ3"/>
<keyword evidence="1" id="KW-1133">Transmembrane helix</keyword>
<gene>
    <name evidence="2" type="ordered locus">Sked_36100</name>
</gene>
<feature type="transmembrane region" description="Helical" evidence="1">
    <location>
        <begin position="56"/>
        <end position="79"/>
    </location>
</feature>
<evidence type="ECO:0000313" key="2">
    <source>
        <dbReference type="EMBL" id="ACZ23496.1"/>
    </source>
</evidence>
<evidence type="ECO:0000256" key="1">
    <source>
        <dbReference type="SAM" id="Phobius"/>
    </source>
</evidence>
<feature type="transmembrane region" description="Helical" evidence="1">
    <location>
        <begin position="21"/>
        <end position="50"/>
    </location>
</feature>
<keyword evidence="3" id="KW-1185">Reference proteome</keyword>